<evidence type="ECO:0000259" key="1">
    <source>
        <dbReference type="Pfam" id="PF24705"/>
    </source>
</evidence>
<protein>
    <recommendedName>
        <fullName evidence="1">DUF7668 domain-containing protein</fullName>
    </recommendedName>
</protein>
<gene>
    <name evidence="2" type="ORF">ACFQ1U_06415</name>
</gene>
<proteinExistence type="predicted"/>
<name>A0ABW3JQW6_9FLAO</name>
<feature type="domain" description="DUF7668" evidence="1">
    <location>
        <begin position="1"/>
        <end position="60"/>
    </location>
</feature>
<dbReference type="EMBL" id="JBHTJR010000036">
    <property type="protein sequence ID" value="MFD0992832.1"/>
    <property type="molecule type" value="Genomic_DNA"/>
</dbReference>
<evidence type="ECO:0000313" key="2">
    <source>
        <dbReference type="EMBL" id="MFD0992832.1"/>
    </source>
</evidence>
<dbReference type="Pfam" id="PF24705">
    <property type="entry name" value="DUF7668"/>
    <property type="match status" value="1"/>
</dbReference>
<evidence type="ECO:0000313" key="3">
    <source>
        <dbReference type="Proteomes" id="UP001597062"/>
    </source>
</evidence>
<comment type="caution">
    <text evidence="2">The sequence shown here is derived from an EMBL/GenBank/DDBJ whole genome shotgun (WGS) entry which is preliminary data.</text>
</comment>
<keyword evidence="3" id="KW-1185">Reference proteome</keyword>
<organism evidence="2 3">
    <name type="scientific">Tenacibaculum geojense</name>
    <dbReference type="NCBI Taxonomy" id="915352"/>
    <lineage>
        <taxon>Bacteria</taxon>
        <taxon>Pseudomonadati</taxon>
        <taxon>Bacteroidota</taxon>
        <taxon>Flavobacteriia</taxon>
        <taxon>Flavobacteriales</taxon>
        <taxon>Flavobacteriaceae</taxon>
        <taxon>Tenacibaculum</taxon>
    </lineage>
</organism>
<sequence>MIELPNETWNSSVYICNGNYWNILIDLYTKDEGLSDLVLNAEVREVNKEYIFDIKLVYVP</sequence>
<dbReference type="InterPro" id="IPR056085">
    <property type="entry name" value="DUF7668"/>
</dbReference>
<dbReference type="Proteomes" id="UP001597062">
    <property type="component" value="Unassembled WGS sequence"/>
</dbReference>
<accession>A0ABW3JQW6</accession>
<reference evidence="3" key="1">
    <citation type="journal article" date="2019" name="Int. J. Syst. Evol. Microbiol.">
        <title>The Global Catalogue of Microorganisms (GCM) 10K type strain sequencing project: providing services to taxonomists for standard genome sequencing and annotation.</title>
        <authorList>
            <consortium name="The Broad Institute Genomics Platform"/>
            <consortium name="The Broad Institute Genome Sequencing Center for Infectious Disease"/>
            <person name="Wu L."/>
            <person name="Ma J."/>
        </authorList>
    </citation>
    <scope>NUCLEOTIDE SEQUENCE [LARGE SCALE GENOMIC DNA]</scope>
    <source>
        <strain evidence="3">CCUG 60527</strain>
    </source>
</reference>
<dbReference type="RefSeq" id="WP_386106513.1">
    <property type="nucleotide sequence ID" value="NZ_JBHTJR010000036.1"/>
</dbReference>